<name>A0AA96LU71_9BACL</name>
<dbReference type="AlphaFoldDB" id="A0AA96LU71"/>
<organism evidence="1 2">
    <name type="scientific">Paenibacillus roseopurpureus</name>
    <dbReference type="NCBI Taxonomy" id="2918901"/>
    <lineage>
        <taxon>Bacteria</taxon>
        <taxon>Bacillati</taxon>
        <taxon>Bacillota</taxon>
        <taxon>Bacilli</taxon>
        <taxon>Bacillales</taxon>
        <taxon>Paenibacillaceae</taxon>
        <taxon>Paenibacillus</taxon>
    </lineage>
</organism>
<sequence>MVKGAFGGTHSCKISWTGACEQTITGLKPNTMYTLTGWGKVTSGDSGYIGVKNYGGTELRAVVNTNMYTGQTITFTTGAANTSALIYIYNNSGTTYGEDFYVSEFH</sequence>
<keyword evidence="2" id="KW-1185">Reference proteome</keyword>
<dbReference type="Gene3D" id="2.60.120.260">
    <property type="entry name" value="Galactose-binding domain-like"/>
    <property type="match status" value="1"/>
</dbReference>
<evidence type="ECO:0000313" key="2">
    <source>
        <dbReference type="Proteomes" id="UP001304650"/>
    </source>
</evidence>
<accession>A0AA96LU71</accession>
<dbReference type="KEGG" id="proo:MJB10_08740"/>
<dbReference type="RefSeq" id="WP_314803589.1">
    <property type="nucleotide sequence ID" value="NZ_CP130319.1"/>
</dbReference>
<dbReference type="Proteomes" id="UP001304650">
    <property type="component" value="Chromosome"/>
</dbReference>
<proteinExistence type="predicted"/>
<evidence type="ECO:0000313" key="1">
    <source>
        <dbReference type="EMBL" id="WNR46164.1"/>
    </source>
</evidence>
<reference evidence="1" key="1">
    <citation type="submission" date="2022-02" db="EMBL/GenBank/DDBJ databases">
        <title>Paenibacillus sp. MBLB1832 Whole Genome Shotgun Sequencing.</title>
        <authorList>
            <person name="Hwang C.Y."/>
            <person name="Cho E.-S."/>
            <person name="Seo M.-J."/>
        </authorList>
    </citation>
    <scope>NUCLEOTIDE SEQUENCE</scope>
    <source>
        <strain evidence="1">MBLB1832</strain>
    </source>
</reference>
<dbReference type="EMBL" id="CP130319">
    <property type="protein sequence ID" value="WNR46164.1"/>
    <property type="molecule type" value="Genomic_DNA"/>
</dbReference>
<gene>
    <name evidence="1" type="ORF">MJB10_08740</name>
</gene>
<protein>
    <submittedName>
        <fullName evidence="1">Uncharacterized protein</fullName>
    </submittedName>
</protein>